<dbReference type="InterPro" id="IPR039672">
    <property type="entry name" value="MFS_2"/>
</dbReference>
<feature type="transmembrane region" description="Helical" evidence="2">
    <location>
        <begin position="335"/>
        <end position="357"/>
    </location>
</feature>
<evidence type="ECO:0000313" key="3">
    <source>
        <dbReference type="EMBL" id="MBF7957368.1"/>
    </source>
</evidence>
<accession>A0ABS0DZ17</accession>
<dbReference type="NCBIfam" id="TIGR00792">
    <property type="entry name" value="gph"/>
    <property type="match status" value="1"/>
</dbReference>
<proteinExistence type="inferred from homology"/>
<comment type="caution">
    <text evidence="3">The sequence shown here is derived from an EMBL/GenBank/DDBJ whole genome shotgun (WGS) entry which is preliminary data.</text>
</comment>
<feature type="transmembrane region" description="Helical" evidence="2">
    <location>
        <begin position="164"/>
        <end position="187"/>
    </location>
</feature>
<reference evidence="3 4" key="1">
    <citation type="submission" date="2020-11" db="EMBL/GenBank/DDBJ databases">
        <title>Taxonomic investigation of Rahnella spp.</title>
        <authorList>
            <person name="Lee S.D."/>
        </authorList>
    </citation>
    <scope>NUCLEOTIDE SEQUENCE [LARGE SCALE GENOMIC DNA]</scope>
    <source>
        <strain evidence="3 4">SAP-10</strain>
    </source>
</reference>
<dbReference type="InterPro" id="IPR036259">
    <property type="entry name" value="MFS_trans_sf"/>
</dbReference>
<evidence type="ECO:0000256" key="1">
    <source>
        <dbReference type="ARBA" id="ARBA00009617"/>
    </source>
</evidence>
<keyword evidence="2" id="KW-0472">Membrane</keyword>
<dbReference type="RefSeq" id="WP_195817685.1">
    <property type="nucleotide sequence ID" value="NZ_JADOBH010000004.1"/>
</dbReference>
<name>A0ABS0DZ17_9GAMM</name>
<feature type="transmembrane region" description="Helical" evidence="2">
    <location>
        <begin position="280"/>
        <end position="300"/>
    </location>
</feature>
<dbReference type="InterPro" id="IPR001927">
    <property type="entry name" value="Na/Gal_symport"/>
</dbReference>
<keyword evidence="2" id="KW-1133">Transmembrane helix</keyword>
<feature type="transmembrane region" description="Helical" evidence="2">
    <location>
        <begin position="419"/>
        <end position="442"/>
    </location>
</feature>
<keyword evidence="2" id="KW-0812">Transmembrane</keyword>
<feature type="transmembrane region" description="Helical" evidence="2">
    <location>
        <begin position="121"/>
        <end position="143"/>
    </location>
</feature>
<feature type="transmembrane region" description="Helical" evidence="2">
    <location>
        <begin position="51"/>
        <end position="73"/>
    </location>
</feature>
<feature type="transmembrane region" description="Helical" evidence="2">
    <location>
        <begin position="193"/>
        <end position="214"/>
    </location>
</feature>
<dbReference type="Gene3D" id="1.20.1250.20">
    <property type="entry name" value="MFS general substrate transporter like domains"/>
    <property type="match status" value="2"/>
</dbReference>
<dbReference type="PANTHER" id="PTHR11328">
    <property type="entry name" value="MAJOR FACILITATOR SUPERFAMILY DOMAIN-CONTAINING PROTEIN"/>
    <property type="match status" value="1"/>
</dbReference>
<keyword evidence="4" id="KW-1185">Reference proteome</keyword>
<comment type="similarity">
    <text evidence="1">Belongs to the sodium:galactoside symporter (TC 2.A.2) family.</text>
</comment>
<evidence type="ECO:0000313" key="4">
    <source>
        <dbReference type="Proteomes" id="UP000600307"/>
    </source>
</evidence>
<dbReference type="Proteomes" id="UP000600307">
    <property type="component" value="Unassembled WGS sequence"/>
</dbReference>
<gene>
    <name evidence="3" type="ORF">IV431_17560</name>
</gene>
<protein>
    <submittedName>
        <fullName evidence="3">MFS transporter</fullName>
    </submittedName>
</protein>
<dbReference type="CDD" id="cd17332">
    <property type="entry name" value="MFS_MelB_like"/>
    <property type="match status" value="1"/>
</dbReference>
<evidence type="ECO:0000256" key="2">
    <source>
        <dbReference type="SAM" id="Phobius"/>
    </source>
</evidence>
<feature type="transmembrane region" description="Helical" evidence="2">
    <location>
        <begin position="312"/>
        <end position="329"/>
    </location>
</feature>
<dbReference type="PANTHER" id="PTHR11328:SF24">
    <property type="entry name" value="MAJOR FACILITATOR SUPERFAMILY (MFS) PROFILE DOMAIN-CONTAINING PROTEIN"/>
    <property type="match status" value="1"/>
</dbReference>
<feature type="transmembrane region" description="Helical" evidence="2">
    <location>
        <begin position="378"/>
        <end position="399"/>
    </location>
</feature>
<dbReference type="SUPFAM" id="SSF103473">
    <property type="entry name" value="MFS general substrate transporter"/>
    <property type="match status" value="1"/>
</dbReference>
<sequence>MSVNTIVSANARSSTERLSFFEKVGFASGDAACNMLFNPITMFLSFFYTDIFGLAPGIVAAIFLVVRIFDAIFDPLYGAYMDKKITRWGRFRPWIIGCAIPFALSCMLMFYTPAFEGTSKVVYAFITYLVLSLLYSGVNMPYCSLGGVISTNSQERVSCQQFRFLGSGIASLFCTLTLLPLVAYFGHGNKQVGFFWVITVFAAISVVLFFFCALTTKERIIPHDYSEAKLSTMLREGLKNDQWIVCMVAMFLDCIPSFVRGAACIYFGKYVMHLDDMQTTFFLALSVISGMVGTFLTPYFTVRWDKVAVYKITKFLAMLITLGFYFIPASNITAVFVYFFILSVVHQIGCPILWTWIGDVDDYGDWKMGMRYSGICASGNLFTLKVALAVGGAIVGGVLSLTGYQADAATQTPQAIHGIYALMVWIPAVAYVISVVNVHMFYKLNASQMDTIERDLFLQH</sequence>
<dbReference type="Pfam" id="PF13347">
    <property type="entry name" value="MFS_2"/>
    <property type="match status" value="1"/>
</dbReference>
<feature type="transmembrane region" description="Helical" evidence="2">
    <location>
        <begin position="243"/>
        <end position="268"/>
    </location>
</feature>
<dbReference type="EMBL" id="JADOBH010000004">
    <property type="protein sequence ID" value="MBF7957368.1"/>
    <property type="molecule type" value="Genomic_DNA"/>
</dbReference>
<organism evidence="3 4">
    <name type="scientific">Rahnella victoriana</name>
    <dbReference type="NCBI Taxonomy" id="1510570"/>
    <lineage>
        <taxon>Bacteria</taxon>
        <taxon>Pseudomonadati</taxon>
        <taxon>Pseudomonadota</taxon>
        <taxon>Gammaproteobacteria</taxon>
        <taxon>Enterobacterales</taxon>
        <taxon>Yersiniaceae</taxon>
        <taxon>Rahnella</taxon>
    </lineage>
</organism>
<feature type="transmembrane region" description="Helical" evidence="2">
    <location>
        <begin position="94"/>
        <end position="115"/>
    </location>
</feature>